<dbReference type="GO" id="GO:0005874">
    <property type="term" value="C:microtubule"/>
    <property type="evidence" value="ECO:0007669"/>
    <property type="project" value="TreeGrafter"/>
</dbReference>
<dbReference type="GO" id="GO:0003924">
    <property type="term" value="F:GTPase activity"/>
    <property type="evidence" value="ECO:0007669"/>
    <property type="project" value="TreeGrafter"/>
</dbReference>
<keyword evidence="3" id="KW-1185">Reference proteome</keyword>
<dbReference type="AlphaFoldDB" id="A0A8C7IPM6"/>
<dbReference type="InterPro" id="IPR022812">
    <property type="entry name" value="Dynamin"/>
</dbReference>
<dbReference type="PANTHER" id="PTHR11566">
    <property type="entry name" value="DYNAMIN"/>
    <property type="match status" value="1"/>
</dbReference>
<dbReference type="GO" id="GO:0016185">
    <property type="term" value="P:synaptic vesicle budding from presynaptic endocytic zone membrane"/>
    <property type="evidence" value="ECO:0007669"/>
    <property type="project" value="TreeGrafter"/>
</dbReference>
<dbReference type="Pfam" id="PF00350">
    <property type="entry name" value="Dynamin_N"/>
    <property type="match status" value="1"/>
</dbReference>
<dbReference type="PRINTS" id="PR00195">
    <property type="entry name" value="DYNAMIN"/>
</dbReference>
<reference evidence="2" key="2">
    <citation type="submission" date="2025-09" db="UniProtKB">
        <authorList>
            <consortium name="Ensembl"/>
        </authorList>
    </citation>
    <scope>IDENTIFICATION</scope>
</reference>
<dbReference type="Gene3D" id="3.40.50.300">
    <property type="entry name" value="P-loop containing nucleotide triphosphate hydrolases"/>
    <property type="match status" value="1"/>
</dbReference>
<dbReference type="Proteomes" id="UP000694557">
    <property type="component" value="Unassembled WGS sequence"/>
</dbReference>
<evidence type="ECO:0000313" key="2">
    <source>
        <dbReference type="Ensembl" id="ENSOKIP00005075121.1"/>
    </source>
</evidence>
<dbReference type="PANTHER" id="PTHR11566:SF225">
    <property type="entry name" value="INTERFERON-INDUCED GTP-BINDING PROTEIN MX-RELATED"/>
    <property type="match status" value="1"/>
</dbReference>
<dbReference type="GO" id="GO:0005634">
    <property type="term" value="C:nucleus"/>
    <property type="evidence" value="ECO:0007669"/>
    <property type="project" value="TreeGrafter"/>
</dbReference>
<accession>A0A8C7IPM6</accession>
<dbReference type="GO" id="GO:0008017">
    <property type="term" value="F:microtubule binding"/>
    <property type="evidence" value="ECO:0007669"/>
    <property type="project" value="TreeGrafter"/>
</dbReference>
<proteinExistence type="predicted"/>
<reference evidence="2" key="1">
    <citation type="submission" date="2025-08" db="UniProtKB">
        <authorList>
            <consortium name="Ensembl"/>
        </authorList>
    </citation>
    <scope>IDENTIFICATION</scope>
</reference>
<dbReference type="GO" id="GO:0098793">
    <property type="term" value="C:presynapse"/>
    <property type="evidence" value="ECO:0007669"/>
    <property type="project" value="GOC"/>
</dbReference>
<protein>
    <recommendedName>
        <fullName evidence="1">Dynamin N-terminal domain-containing protein</fullName>
    </recommendedName>
</protein>
<feature type="domain" description="Dynamin N-terminal" evidence="1">
    <location>
        <begin position="38"/>
        <end position="65"/>
    </location>
</feature>
<dbReference type="GeneTree" id="ENSGT00940000164201"/>
<dbReference type="GO" id="GO:0031623">
    <property type="term" value="P:receptor internalization"/>
    <property type="evidence" value="ECO:0007669"/>
    <property type="project" value="TreeGrafter"/>
</dbReference>
<dbReference type="GO" id="GO:0051607">
    <property type="term" value="P:defense response to virus"/>
    <property type="evidence" value="ECO:0007669"/>
    <property type="project" value="TreeGrafter"/>
</dbReference>
<evidence type="ECO:0000313" key="3">
    <source>
        <dbReference type="Proteomes" id="UP000694557"/>
    </source>
</evidence>
<dbReference type="Ensembl" id="ENSOKIT00005080030.1">
    <property type="protein sequence ID" value="ENSOKIP00005075121.1"/>
    <property type="gene ID" value="ENSOKIG00005032438.1"/>
</dbReference>
<evidence type="ECO:0000259" key="1">
    <source>
        <dbReference type="Pfam" id="PF00350"/>
    </source>
</evidence>
<sequence>FTFKDALCRNHCKVRSFIELIDYLRSIGIEKDLPLPSIAVVGDQSSGKSSVLEALSGVALPRGNGEYYVDTMSLSNGEALLLLCVSYSITC</sequence>
<dbReference type="InterPro" id="IPR045063">
    <property type="entry name" value="Dynamin_N"/>
</dbReference>
<dbReference type="GO" id="GO:0005737">
    <property type="term" value="C:cytoplasm"/>
    <property type="evidence" value="ECO:0007669"/>
    <property type="project" value="TreeGrafter"/>
</dbReference>
<dbReference type="SUPFAM" id="SSF52540">
    <property type="entry name" value="P-loop containing nucleoside triphosphate hydrolases"/>
    <property type="match status" value="1"/>
</dbReference>
<name>A0A8C7IPM6_ONCKI</name>
<dbReference type="GO" id="GO:0005886">
    <property type="term" value="C:plasma membrane"/>
    <property type="evidence" value="ECO:0007669"/>
    <property type="project" value="TreeGrafter"/>
</dbReference>
<organism evidence="2 3">
    <name type="scientific">Oncorhynchus kisutch</name>
    <name type="common">Coho salmon</name>
    <name type="synonym">Salmo kisutch</name>
    <dbReference type="NCBI Taxonomy" id="8019"/>
    <lineage>
        <taxon>Eukaryota</taxon>
        <taxon>Metazoa</taxon>
        <taxon>Chordata</taxon>
        <taxon>Craniata</taxon>
        <taxon>Vertebrata</taxon>
        <taxon>Euteleostomi</taxon>
        <taxon>Actinopterygii</taxon>
        <taxon>Neopterygii</taxon>
        <taxon>Teleostei</taxon>
        <taxon>Protacanthopterygii</taxon>
        <taxon>Salmoniformes</taxon>
        <taxon>Salmonidae</taxon>
        <taxon>Salmoninae</taxon>
        <taxon>Oncorhynchus</taxon>
    </lineage>
</organism>
<dbReference type="InterPro" id="IPR027417">
    <property type="entry name" value="P-loop_NTPase"/>
</dbReference>